<evidence type="ECO:0000256" key="3">
    <source>
        <dbReference type="ARBA" id="ARBA00022679"/>
    </source>
</evidence>
<dbReference type="Proteomes" id="UP000000851">
    <property type="component" value="Chromosome"/>
</dbReference>
<dbReference type="EMBL" id="CP001700">
    <property type="protein sequence ID" value="ACU70184.1"/>
    <property type="molecule type" value="Genomic_DNA"/>
</dbReference>
<evidence type="ECO:0000256" key="7">
    <source>
        <dbReference type="PIRSR" id="PIRSR000429-1"/>
    </source>
</evidence>
<feature type="domain" description="Thiolase N-terminal" evidence="9">
    <location>
        <begin position="7"/>
        <end position="264"/>
    </location>
</feature>
<comment type="similarity">
    <text evidence="1 8">Belongs to the thiolase-like superfamily. Thiolase family.</text>
</comment>
<dbReference type="InParanoid" id="C7Q796"/>
<dbReference type="CDD" id="cd00751">
    <property type="entry name" value="thiolase"/>
    <property type="match status" value="1"/>
</dbReference>
<keyword evidence="12" id="KW-1185">Reference proteome</keyword>
<dbReference type="InterPro" id="IPR002155">
    <property type="entry name" value="Thiolase"/>
</dbReference>
<protein>
    <recommendedName>
        <fullName evidence="6">Probable acetyl-CoA acetyltransferase</fullName>
        <ecNumber evidence="2">2.3.1.9</ecNumber>
    </recommendedName>
    <alternativeName>
        <fullName evidence="5">Acetoacetyl-CoA thiolase</fullName>
    </alternativeName>
</protein>
<dbReference type="HOGENOM" id="CLU_031026_0_0_11"/>
<dbReference type="Gene3D" id="3.40.47.10">
    <property type="match status" value="2"/>
</dbReference>
<evidence type="ECO:0000256" key="1">
    <source>
        <dbReference type="ARBA" id="ARBA00010982"/>
    </source>
</evidence>
<evidence type="ECO:0000313" key="12">
    <source>
        <dbReference type="Proteomes" id="UP000000851"/>
    </source>
</evidence>
<evidence type="ECO:0000256" key="6">
    <source>
        <dbReference type="ARBA" id="ARBA00040529"/>
    </source>
</evidence>
<dbReference type="FunCoup" id="C7Q796">
    <property type="interactions" value="468"/>
</dbReference>
<reference evidence="11 12" key="1">
    <citation type="journal article" date="2009" name="Stand. Genomic Sci.">
        <title>Complete genome sequence of Catenulispora acidiphila type strain (ID 139908).</title>
        <authorList>
            <person name="Copeland A."/>
            <person name="Lapidus A."/>
            <person name="Glavina Del Rio T."/>
            <person name="Nolan M."/>
            <person name="Lucas S."/>
            <person name="Chen F."/>
            <person name="Tice H."/>
            <person name="Cheng J.F."/>
            <person name="Bruce D."/>
            <person name="Goodwin L."/>
            <person name="Pitluck S."/>
            <person name="Mikhailova N."/>
            <person name="Pati A."/>
            <person name="Ivanova N."/>
            <person name="Mavromatis K."/>
            <person name="Chen A."/>
            <person name="Palaniappan K."/>
            <person name="Chain P."/>
            <person name="Land M."/>
            <person name="Hauser L."/>
            <person name="Chang Y.J."/>
            <person name="Jeffries C.D."/>
            <person name="Chertkov O."/>
            <person name="Brettin T."/>
            <person name="Detter J.C."/>
            <person name="Han C."/>
            <person name="Ali Z."/>
            <person name="Tindall B.J."/>
            <person name="Goker M."/>
            <person name="Bristow J."/>
            <person name="Eisen J.A."/>
            <person name="Markowitz V."/>
            <person name="Hugenholtz P."/>
            <person name="Kyrpides N.C."/>
            <person name="Klenk H.P."/>
        </authorList>
    </citation>
    <scope>NUCLEOTIDE SEQUENCE [LARGE SCALE GENOMIC DNA]</scope>
    <source>
        <strain evidence="12">DSM 44928 / JCM 14897 / NBRC 102108 / NRRL B-24433 / ID139908</strain>
    </source>
</reference>
<feature type="active site" description="Proton acceptor" evidence="7">
    <location>
        <position position="381"/>
    </location>
</feature>
<dbReference type="GO" id="GO:0003985">
    <property type="term" value="F:acetyl-CoA C-acetyltransferase activity"/>
    <property type="evidence" value="ECO:0007669"/>
    <property type="project" value="UniProtKB-EC"/>
</dbReference>
<keyword evidence="3 8" id="KW-0808">Transferase</keyword>
<dbReference type="PROSITE" id="PS00099">
    <property type="entry name" value="THIOLASE_3"/>
    <property type="match status" value="1"/>
</dbReference>
<dbReference type="RefSeq" id="WP_012785478.1">
    <property type="nucleotide sequence ID" value="NC_013131.1"/>
</dbReference>
<dbReference type="InterPro" id="IPR020615">
    <property type="entry name" value="Thiolase_acyl_enz_int_AS"/>
</dbReference>
<dbReference type="NCBIfam" id="TIGR01930">
    <property type="entry name" value="AcCoA-C-Actrans"/>
    <property type="match status" value="1"/>
</dbReference>
<dbReference type="PROSITE" id="PS00098">
    <property type="entry name" value="THIOLASE_1"/>
    <property type="match status" value="1"/>
</dbReference>
<dbReference type="PANTHER" id="PTHR18919">
    <property type="entry name" value="ACETYL-COA C-ACYLTRANSFERASE"/>
    <property type="match status" value="1"/>
</dbReference>
<dbReference type="InterPro" id="IPR020610">
    <property type="entry name" value="Thiolase_AS"/>
</dbReference>
<name>C7Q796_CATAD</name>
<dbReference type="InterPro" id="IPR016039">
    <property type="entry name" value="Thiolase-like"/>
</dbReference>
<evidence type="ECO:0000313" key="11">
    <source>
        <dbReference type="EMBL" id="ACU70184.1"/>
    </source>
</evidence>
<dbReference type="InterPro" id="IPR020617">
    <property type="entry name" value="Thiolase_C"/>
</dbReference>
<accession>C7Q796</accession>
<dbReference type="PROSITE" id="PS00737">
    <property type="entry name" value="THIOLASE_2"/>
    <property type="match status" value="1"/>
</dbReference>
<evidence type="ECO:0000259" key="9">
    <source>
        <dbReference type="Pfam" id="PF00108"/>
    </source>
</evidence>
<keyword evidence="4 8" id="KW-0012">Acyltransferase</keyword>
<dbReference type="Pfam" id="PF00108">
    <property type="entry name" value="Thiolase_N"/>
    <property type="match status" value="1"/>
</dbReference>
<feature type="active site" description="Proton acceptor" evidence="7">
    <location>
        <position position="351"/>
    </location>
</feature>
<dbReference type="SUPFAM" id="SSF53901">
    <property type="entry name" value="Thiolase-like"/>
    <property type="match status" value="2"/>
</dbReference>
<gene>
    <name evidence="11" type="ordered locus">Caci_1259</name>
</gene>
<sequence length="398" mass="40784">MSATKSVIVAGARTPMGRLLGSLKNFSGADLGGVAIKAALERAGVAPEQVQYVIMGQVLQAGAGQIPARQAAVSAGIPLTVPAITINKVCLSGLDAIALADQLIRAGEFDIVVAGGQESMTNAPHLLPKSREGFKYGAVEMLDAMAYDGLTDPWENIPMGQSTEKHNARLGIERAPQDEFAARSHQRAAAAQKNGVFEAEITPVSIPQRKGDPIVFATDEGIRPDTTAESLSGLRPAFTKDGTITAGTSSQISDGAAAVVVMSKAKAEELGLEWIAEIGAHGNVAGPDTSLQSQPSNAIKHALGKQGLTVADLDLIEINEAFAAVGVQSMKDLGVDEEIVNVNGGAIALGHPIGMSGARLVLSLALELQRRGGGTGAAALCGGGGQGDALIITVPRRG</sequence>
<dbReference type="InterPro" id="IPR020613">
    <property type="entry name" value="Thiolase_CS"/>
</dbReference>
<feature type="domain" description="Thiolase C-terminal" evidence="10">
    <location>
        <begin position="273"/>
        <end position="393"/>
    </location>
</feature>
<feature type="active site" description="Acyl-thioester intermediate" evidence="7">
    <location>
        <position position="90"/>
    </location>
</feature>
<proteinExistence type="inferred from homology"/>
<evidence type="ECO:0000256" key="8">
    <source>
        <dbReference type="RuleBase" id="RU003557"/>
    </source>
</evidence>
<dbReference type="AlphaFoldDB" id="C7Q796"/>
<dbReference type="PANTHER" id="PTHR18919:SF107">
    <property type="entry name" value="ACETYL-COA ACETYLTRANSFERASE, CYTOSOLIC"/>
    <property type="match status" value="1"/>
</dbReference>
<dbReference type="InterPro" id="IPR020616">
    <property type="entry name" value="Thiolase_N"/>
</dbReference>
<dbReference type="EC" id="2.3.1.9" evidence="2"/>
<dbReference type="Pfam" id="PF02803">
    <property type="entry name" value="Thiolase_C"/>
    <property type="match status" value="1"/>
</dbReference>
<evidence type="ECO:0000256" key="4">
    <source>
        <dbReference type="ARBA" id="ARBA00023315"/>
    </source>
</evidence>
<organism evidence="11 12">
    <name type="scientific">Catenulispora acidiphila (strain DSM 44928 / JCM 14897 / NBRC 102108 / NRRL B-24433 / ID139908)</name>
    <dbReference type="NCBI Taxonomy" id="479433"/>
    <lineage>
        <taxon>Bacteria</taxon>
        <taxon>Bacillati</taxon>
        <taxon>Actinomycetota</taxon>
        <taxon>Actinomycetes</taxon>
        <taxon>Catenulisporales</taxon>
        <taxon>Catenulisporaceae</taxon>
        <taxon>Catenulispora</taxon>
    </lineage>
</organism>
<dbReference type="KEGG" id="cai:Caci_1259"/>
<dbReference type="STRING" id="479433.Caci_1259"/>
<dbReference type="eggNOG" id="COG0183">
    <property type="taxonomic scope" value="Bacteria"/>
</dbReference>
<dbReference type="PIRSF" id="PIRSF000429">
    <property type="entry name" value="Ac-CoA_Ac_transf"/>
    <property type="match status" value="1"/>
</dbReference>
<dbReference type="FunFam" id="3.40.47.10:FF:000010">
    <property type="entry name" value="Acetyl-CoA acetyltransferase (Thiolase)"/>
    <property type="match status" value="1"/>
</dbReference>
<evidence type="ECO:0000256" key="5">
    <source>
        <dbReference type="ARBA" id="ARBA00030755"/>
    </source>
</evidence>
<evidence type="ECO:0000259" key="10">
    <source>
        <dbReference type="Pfam" id="PF02803"/>
    </source>
</evidence>
<evidence type="ECO:0000256" key="2">
    <source>
        <dbReference type="ARBA" id="ARBA00012705"/>
    </source>
</evidence>